<dbReference type="InterPro" id="IPR036390">
    <property type="entry name" value="WH_DNA-bd_sf"/>
</dbReference>
<dbReference type="AlphaFoldDB" id="A0A979G9F0"/>
<dbReference type="InterPro" id="IPR036388">
    <property type="entry name" value="WH-like_DNA-bd_sf"/>
</dbReference>
<keyword evidence="1" id="KW-0805">Transcription regulation</keyword>
<dbReference type="SMART" id="SM00345">
    <property type="entry name" value="HTH_GNTR"/>
    <property type="match status" value="1"/>
</dbReference>
<dbReference type="InterPro" id="IPR000524">
    <property type="entry name" value="Tscrpt_reg_HTH_GntR"/>
</dbReference>
<dbReference type="GO" id="GO:0003700">
    <property type="term" value="F:DNA-binding transcription factor activity"/>
    <property type="evidence" value="ECO:0007669"/>
    <property type="project" value="InterPro"/>
</dbReference>
<dbReference type="Gene3D" id="1.10.10.10">
    <property type="entry name" value="Winged helix-like DNA-binding domain superfamily/Winged helix DNA-binding domain"/>
    <property type="match status" value="1"/>
</dbReference>
<proteinExistence type="predicted"/>
<dbReference type="EMBL" id="CP001699">
    <property type="protein sequence ID" value="ACU63068.1"/>
    <property type="molecule type" value="Genomic_DNA"/>
</dbReference>
<name>A0A979G9F0_CHIPD</name>
<feature type="domain" description="HTH gntR-type" evidence="4">
    <location>
        <begin position="30"/>
        <end position="98"/>
    </location>
</feature>
<evidence type="ECO:0000313" key="6">
    <source>
        <dbReference type="Proteomes" id="UP000002215"/>
    </source>
</evidence>
<dbReference type="PANTHER" id="PTHR38445:SF10">
    <property type="entry name" value="GNTR-FAMILY TRANSCRIPTIONAL REGULATOR"/>
    <property type="match status" value="1"/>
</dbReference>
<reference evidence="5 6" key="2">
    <citation type="journal article" date="2010" name="Stand. Genomic Sci.">
        <title>Complete genome sequence of Chitinophaga pinensis type strain (UQM 2034).</title>
        <authorList>
            <person name="Glavina Del Rio T."/>
            <person name="Abt B."/>
            <person name="Spring S."/>
            <person name="Lapidus A."/>
            <person name="Nolan M."/>
            <person name="Tice H."/>
            <person name="Copeland A."/>
            <person name="Cheng J.F."/>
            <person name="Chen F."/>
            <person name="Bruce D."/>
            <person name="Goodwin L."/>
            <person name="Pitluck S."/>
            <person name="Ivanova N."/>
            <person name="Mavromatis K."/>
            <person name="Mikhailova N."/>
            <person name="Pati A."/>
            <person name="Chen A."/>
            <person name="Palaniappan K."/>
            <person name="Land M."/>
            <person name="Hauser L."/>
            <person name="Chang Y.J."/>
            <person name="Jeffries C.D."/>
            <person name="Chain P."/>
            <person name="Saunders E."/>
            <person name="Detter J.C."/>
            <person name="Brettin T."/>
            <person name="Rohde M."/>
            <person name="Goker M."/>
            <person name="Bristow J."/>
            <person name="Eisen J.A."/>
            <person name="Markowitz V."/>
            <person name="Hugenholtz P."/>
            <person name="Kyrpides N.C."/>
            <person name="Klenk H.P."/>
            <person name="Lucas S."/>
        </authorList>
    </citation>
    <scope>NUCLEOTIDE SEQUENCE [LARGE SCALE GENOMIC DNA]</scope>
    <source>
        <strain evidence="6">ATCC 43595 / DSM 2588 / LMG 13176 / NBRC 15968 / NCIMB 11800 / UQM 2034</strain>
    </source>
</reference>
<keyword evidence="2" id="KW-0238">DNA-binding</keyword>
<dbReference type="Pfam" id="PF00392">
    <property type="entry name" value="GntR"/>
    <property type="match status" value="1"/>
</dbReference>
<evidence type="ECO:0000313" key="5">
    <source>
        <dbReference type="EMBL" id="ACU63068.1"/>
    </source>
</evidence>
<dbReference type="SUPFAM" id="SSF46785">
    <property type="entry name" value="Winged helix' DNA-binding domain"/>
    <property type="match status" value="1"/>
</dbReference>
<protein>
    <submittedName>
        <fullName evidence="5">Regulatory protein GntR HTH</fullName>
    </submittedName>
</protein>
<dbReference type="InterPro" id="IPR046335">
    <property type="entry name" value="LacI/GalR-like_sensor"/>
</dbReference>
<dbReference type="GO" id="GO:0003677">
    <property type="term" value="F:DNA binding"/>
    <property type="evidence" value="ECO:0007669"/>
    <property type="project" value="UniProtKB-KW"/>
</dbReference>
<dbReference type="Pfam" id="PF13377">
    <property type="entry name" value="Peripla_BP_3"/>
    <property type="match status" value="1"/>
</dbReference>
<organism evidence="5 6">
    <name type="scientific">Chitinophaga pinensis (strain ATCC 43595 / DSM 2588 / LMG 13176 / NBRC 15968 / NCIMB 11800 / UQM 2034)</name>
    <dbReference type="NCBI Taxonomy" id="485918"/>
    <lineage>
        <taxon>Bacteria</taxon>
        <taxon>Pseudomonadati</taxon>
        <taxon>Bacteroidota</taxon>
        <taxon>Chitinophagia</taxon>
        <taxon>Chitinophagales</taxon>
        <taxon>Chitinophagaceae</taxon>
        <taxon>Chitinophaga</taxon>
    </lineage>
</organism>
<dbReference type="SUPFAM" id="SSF53822">
    <property type="entry name" value="Periplasmic binding protein-like I"/>
    <property type="match status" value="1"/>
</dbReference>
<evidence type="ECO:0000256" key="1">
    <source>
        <dbReference type="ARBA" id="ARBA00023015"/>
    </source>
</evidence>
<reference evidence="6" key="1">
    <citation type="submission" date="2009-08" db="EMBL/GenBank/DDBJ databases">
        <title>The complete genome of Chitinophaga pinensis DSM 2588.</title>
        <authorList>
            <consortium name="US DOE Joint Genome Institute (JGI-PGF)"/>
            <person name="Lucas S."/>
            <person name="Copeland A."/>
            <person name="Lapidus A."/>
            <person name="Glavina del Rio T."/>
            <person name="Dalin E."/>
            <person name="Tice H."/>
            <person name="Bruce D."/>
            <person name="Goodwin L."/>
            <person name="Pitluck S."/>
            <person name="Kyrpides N."/>
            <person name="Mavromatis K."/>
            <person name="Ivanova N."/>
            <person name="Mikhailova N."/>
            <person name="Sims D."/>
            <person name="Meinche L."/>
            <person name="Brettin T."/>
            <person name="Detter J.C."/>
            <person name="Han C."/>
            <person name="Larimer F."/>
            <person name="Land M."/>
            <person name="Hauser L."/>
            <person name="Markowitz V."/>
            <person name="Cheng J.-F."/>
            <person name="Hugenholtz P."/>
            <person name="Woyke T."/>
            <person name="Wu D."/>
            <person name="Spring S."/>
            <person name="Klenk H.-P."/>
            <person name="Eisen J.A."/>
        </authorList>
    </citation>
    <scope>NUCLEOTIDE SEQUENCE [LARGE SCALE GENOMIC DNA]</scope>
    <source>
        <strain evidence="6">ATCC 43595 / DSM 2588 / LMG 13176 / NBRC 15968 / NCIMB 11800 / UQM 2034</strain>
    </source>
</reference>
<dbReference type="PANTHER" id="PTHR38445">
    <property type="entry name" value="HTH-TYPE TRANSCRIPTIONAL REPRESSOR YTRA"/>
    <property type="match status" value="1"/>
</dbReference>
<evidence type="ECO:0000256" key="2">
    <source>
        <dbReference type="ARBA" id="ARBA00023125"/>
    </source>
</evidence>
<sequence>MARRAKCINNYEVMKTIFEKIQELDEVPSYSKHERFVEGIVNAINDRIICVGDALPSVNSMISGLGFARETVIKGYRELQNRGLIEAKNRLGYFVADDNTKQSLKVALLMYTIDTFQEQFYRSFRNELGAGVHLDVFFHHGNIEVFETMFSLVKNRHYGMYVISPIHHPRTRELLNTIPRQKLLMFDRYEPLEGDFNYVVQEFEQSSYHIFEELADVIKQFDKMVFFHNPDSLFPPEIVRSFRNFTQEHGIKGEVLREYEPGSVEKGVVYYVNENAELWNLLRDCNARKIEPGKDIGILSHNDEPVKELVGNGITTYSVSFSEMGKRAAQAVLSREPVHQVLPTNLIRRNSL</sequence>
<accession>A0A979G9F0</accession>
<dbReference type="KEGG" id="cpi:Cpin_5644"/>
<dbReference type="Gene3D" id="3.40.50.2300">
    <property type="match status" value="1"/>
</dbReference>
<gene>
    <name evidence="5" type="ordered locus">Cpin_5644</name>
</gene>
<dbReference type="PROSITE" id="PS50949">
    <property type="entry name" value="HTH_GNTR"/>
    <property type="match status" value="1"/>
</dbReference>
<evidence type="ECO:0000256" key="3">
    <source>
        <dbReference type="ARBA" id="ARBA00023163"/>
    </source>
</evidence>
<keyword evidence="3" id="KW-0804">Transcription</keyword>
<dbReference type="Proteomes" id="UP000002215">
    <property type="component" value="Chromosome"/>
</dbReference>
<dbReference type="InterPro" id="IPR028082">
    <property type="entry name" value="Peripla_BP_I"/>
</dbReference>
<evidence type="ECO:0000259" key="4">
    <source>
        <dbReference type="PROSITE" id="PS50949"/>
    </source>
</evidence>